<comment type="caution">
    <text evidence="8">The sequence shown here is derived from an EMBL/GenBank/DDBJ whole genome shotgun (WGS) entry which is preliminary data.</text>
</comment>
<feature type="binding site" evidence="5">
    <location>
        <position position="50"/>
    </location>
    <ligand>
        <name>Fe cation</name>
        <dbReference type="ChEBI" id="CHEBI:24875"/>
        <label>1</label>
    </ligand>
</feature>
<evidence type="ECO:0000313" key="9">
    <source>
        <dbReference type="Proteomes" id="UP000466442"/>
    </source>
</evidence>
<dbReference type="GO" id="GO:0004322">
    <property type="term" value="F:ferroxidase activity"/>
    <property type="evidence" value="ECO:0007669"/>
    <property type="project" value="UniProtKB-EC"/>
</dbReference>
<dbReference type="GO" id="GO:0006879">
    <property type="term" value="P:intracellular iron ion homeostasis"/>
    <property type="evidence" value="ECO:0007669"/>
    <property type="project" value="UniProtKB-KW"/>
</dbReference>
<comment type="similarity">
    <text evidence="1 6">Belongs to the ferritin family.</text>
</comment>
<dbReference type="InterPro" id="IPR009078">
    <property type="entry name" value="Ferritin-like_SF"/>
</dbReference>
<evidence type="ECO:0000313" key="8">
    <source>
        <dbReference type="EMBL" id="KAF6199630.1"/>
    </source>
</evidence>
<dbReference type="CDD" id="cd01056">
    <property type="entry name" value="Euk_Ferritin"/>
    <property type="match status" value="1"/>
</dbReference>
<proteinExistence type="inferred from homology"/>
<dbReference type="InterPro" id="IPR009040">
    <property type="entry name" value="Ferritin-like_diiron"/>
</dbReference>
<feature type="binding site" evidence="5">
    <location>
        <position position="88"/>
    </location>
    <ligand>
        <name>Fe cation</name>
        <dbReference type="ChEBI" id="CHEBI:24875"/>
        <label>1</label>
    </ligand>
</feature>
<keyword evidence="3 5" id="KW-0479">Metal-binding</keyword>
<evidence type="ECO:0000256" key="5">
    <source>
        <dbReference type="PIRSR" id="PIRSR601519-1"/>
    </source>
</evidence>
<organism evidence="8 9">
    <name type="scientific">Apolygus lucorum</name>
    <name type="common">Small green plant bug</name>
    <name type="synonym">Lygocoris lucorum</name>
    <dbReference type="NCBI Taxonomy" id="248454"/>
    <lineage>
        <taxon>Eukaryota</taxon>
        <taxon>Metazoa</taxon>
        <taxon>Ecdysozoa</taxon>
        <taxon>Arthropoda</taxon>
        <taxon>Hexapoda</taxon>
        <taxon>Insecta</taxon>
        <taxon>Pterygota</taxon>
        <taxon>Neoptera</taxon>
        <taxon>Paraneoptera</taxon>
        <taxon>Hemiptera</taxon>
        <taxon>Heteroptera</taxon>
        <taxon>Panheteroptera</taxon>
        <taxon>Cimicomorpha</taxon>
        <taxon>Miridae</taxon>
        <taxon>Mirini</taxon>
        <taxon>Apolygus</taxon>
    </lineage>
</organism>
<dbReference type="EMBL" id="WIXP02000014">
    <property type="protein sequence ID" value="KAF6199630.1"/>
    <property type="molecule type" value="Genomic_DNA"/>
</dbReference>
<feature type="domain" description="Ferritin-like diiron" evidence="7">
    <location>
        <begin position="33"/>
        <end position="182"/>
    </location>
</feature>
<dbReference type="InterPro" id="IPR001519">
    <property type="entry name" value="Ferritin"/>
</dbReference>
<dbReference type="InterPro" id="IPR012347">
    <property type="entry name" value="Ferritin-like"/>
</dbReference>
<comment type="catalytic activity">
    <reaction evidence="6">
        <text>4 Fe(2+) + O2 + 4 H(+) = 4 Fe(3+) + 2 H2O</text>
        <dbReference type="Rhea" id="RHEA:11148"/>
        <dbReference type="ChEBI" id="CHEBI:15377"/>
        <dbReference type="ChEBI" id="CHEBI:15378"/>
        <dbReference type="ChEBI" id="CHEBI:15379"/>
        <dbReference type="ChEBI" id="CHEBI:29033"/>
        <dbReference type="ChEBI" id="CHEBI:29034"/>
        <dbReference type="EC" id="1.16.3.1"/>
    </reaction>
</comment>
<evidence type="ECO:0000256" key="1">
    <source>
        <dbReference type="ARBA" id="ARBA00007513"/>
    </source>
</evidence>
<evidence type="ECO:0000259" key="7">
    <source>
        <dbReference type="PROSITE" id="PS50905"/>
    </source>
</evidence>
<dbReference type="InterPro" id="IPR008331">
    <property type="entry name" value="Ferritin_DPS_dom"/>
</dbReference>
<evidence type="ECO:0000256" key="3">
    <source>
        <dbReference type="ARBA" id="ARBA00022723"/>
    </source>
</evidence>
<dbReference type="Pfam" id="PF00210">
    <property type="entry name" value="Ferritin"/>
    <property type="match status" value="1"/>
</dbReference>
<keyword evidence="9" id="KW-1185">Reference proteome</keyword>
<sequence length="207" mass="23609">MLVVTEAIFQPLVHSIRKSFSSLCKTGGSHIRFKFPQEVEEGISRQITAELDAAYAYFSMASVFGRDSVALPGFHELFKEFSNEELQHANHWIDYINLRGGNAKFQSIKAPPDNVDWTPLCAVAKAIDMETKMTQELLKLRELAEKHNDVHAVKFIEDDYLVEQYDGLKKLGDLKSQIERVGDDGVGIYIMDHNILRKYEKKKTPCD</sequence>
<evidence type="ECO:0000256" key="6">
    <source>
        <dbReference type="RuleBase" id="RU361145"/>
    </source>
</evidence>
<dbReference type="PANTHER" id="PTHR11431:SF75">
    <property type="entry name" value="FERRITIN"/>
    <property type="match status" value="1"/>
</dbReference>
<dbReference type="AlphaFoldDB" id="A0A8S9WRS2"/>
<protein>
    <recommendedName>
        <fullName evidence="6">Ferritin</fullName>
        <ecNumber evidence="6">1.16.3.1</ecNumber>
    </recommendedName>
</protein>
<keyword evidence="4 5" id="KW-0408">Iron</keyword>
<name>A0A8S9WRS2_APOLU</name>
<dbReference type="PANTHER" id="PTHR11431">
    <property type="entry name" value="FERRITIN"/>
    <property type="match status" value="1"/>
</dbReference>
<dbReference type="Gene3D" id="1.20.1260.10">
    <property type="match status" value="1"/>
</dbReference>
<dbReference type="GO" id="GO:0006826">
    <property type="term" value="P:iron ion transport"/>
    <property type="evidence" value="ECO:0007669"/>
    <property type="project" value="InterPro"/>
</dbReference>
<evidence type="ECO:0000256" key="4">
    <source>
        <dbReference type="ARBA" id="ARBA00023004"/>
    </source>
</evidence>
<gene>
    <name evidence="8" type="ORF">GE061_005928</name>
</gene>
<dbReference type="PROSITE" id="PS50905">
    <property type="entry name" value="FERRITIN_LIKE"/>
    <property type="match status" value="1"/>
</dbReference>
<dbReference type="SUPFAM" id="SSF47240">
    <property type="entry name" value="Ferritin-like"/>
    <property type="match status" value="1"/>
</dbReference>
<dbReference type="GO" id="GO:0005737">
    <property type="term" value="C:cytoplasm"/>
    <property type="evidence" value="ECO:0007669"/>
    <property type="project" value="TreeGrafter"/>
</dbReference>
<keyword evidence="6" id="KW-0560">Oxidoreductase</keyword>
<feature type="binding site" evidence="5">
    <location>
        <position position="130"/>
    </location>
    <ligand>
        <name>Fe cation</name>
        <dbReference type="ChEBI" id="CHEBI:24875"/>
        <label>1</label>
    </ligand>
</feature>
<dbReference type="EC" id="1.16.3.1" evidence="6"/>
<feature type="binding site" evidence="5">
    <location>
        <position position="164"/>
    </location>
    <ligand>
        <name>Fe cation</name>
        <dbReference type="ChEBI" id="CHEBI:24875"/>
        <label>1</label>
    </ligand>
</feature>
<comment type="function">
    <text evidence="6">Stores iron in a soluble, non-toxic, readily available form. Important for iron homeostasis. Iron is taken up in the ferrous form and deposited as ferric hydroxides after oxidation.</text>
</comment>
<dbReference type="GO" id="GO:0008199">
    <property type="term" value="F:ferric iron binding"/>
    <property type="evidence" value="ECO:0007669"/>
    <property type="project" value="InterPro"/>
</dbReference>
<keyword evidence="2 6" id="KW-0409">Iron storage</keyword>
<feature type="binding site" evidence="5">
    <location>
        <position position="85"/>
    </location>
    <ligand>
        <name>Fe cation</name>
        <dbReference type="ChEBI" id="CHEBI:24875"/>
        <label>1</label>
    </ligand>
</feature>
<dbReference type="OrthoDB" id="186462at2759"/>
<reference evidence="8" key="1">
    <citation type="journal article" date="2021" name="Mol. Ecol. Resour.">
        <title>Apolygus lucorum genome provides insights into omnivorousness and mesophyll feeding.</title>
        <authorList>
            <person name="Liu Y."/>
            <person name="Liu H."/>
            <person name="Wang H."/>
            <person name="Huang T."/>
            <person name="Liu B."/>
            <person name="Yang B."/>
            <person name="Yin L."/>
            <person name="Li B."/>
            <person name="Zhang Y."/>
            <person name="Zhang S."/>
            <person name="Jiang F."/>
            <person name="Zhang X."/>
            <person name="Ren Y."/>
            <person name="Wang B."/>
            <person name="Wang S."/>
            <person name="Lu Y."/>
            <person name="Wu K."/>
            <person name="Fan W."/>
            <person name="Wang G."/>
        </authorList>
    </citation>
    <scope>NUCLEOTIDE SEQUENCE</scope>
    <source>
        <strain evidence="8">12Hb</strain>
    </source>
</reference>
<dbReference type="GO" id="GO:0008198">
    <property type="term" value="F:ferrous iron binding"/>
    <property type="evidence" value="ECO:0007669"/>
    <property type="project" value="TreeGrafter"/>
</dbReference>
<evidence type="ECO:0000256" key="2">
    <source>
        <dbReference type="ARBA" id="ARBA00022434"/>
    </source>
</evidence>
<accession>A0A8S9WRS2</accession>
<dbReference type="Proteomes" id="UP000466442">
    <property type="component" value="Unassembled WGS sequence"/>
</dbReference>